<name>C0W1T1_9ACTO</name>
<dbReference type="STRING" id="525245.HMPREF0044_1371"/>
<dbReference type="Proteomes" id="UP000010301">
    <property type="component" value="Unassembled WGS sequence"/>
</dbReference>
<dbReference type="Pfam" id="PF01663">
    <property type="entry name" value="Phosphodiest"/>
    <property type="match status" value="1"/>
</dbReference>
<dbReference type="PANTHER" id="PTHR10151">
    <property type="entry name" value="ECTONUCLEOTIDE PYROPHOSPHATASE/PHOSPHODIESTERASE"/>
    <property type="match status" value="1"/>
</dbReference>
<evidence type="ECO:0000313" key="1">
    <source>
        <dbReference type="EMBL" id="EEH63447.1"/>
    </source>
</evidence>
<dbReference type="PANTHER" id="PTHR10151:SF120">
    <property type="entry name" value="BIS(5'-ADENOSYL)-TRIPHOSPHATASE"/>
    <property type="match status" value="1"/>
</dbReference>
<reference evidence="1 2" key="1">
    <citation type="submission" date="2009-01" db="EMBL/GenBank/DDBJ databases">
        <authorList>
            <person name="Qin X."/>
            <person name="Bachman B."/>
            <person name="Battles P."/>
            <person name="Bell A."/>
            <person name="Bess C."/>
            <person name="Bickham C."/>
            <person name="Chaboub L."/>
            <person name="Chen D."/>
            <person name="Coyle M."/>
            <person name="Deiros D.R."/>
            <person name="Dinh H."/>
            <person name="Forbes L."/>
            <person name="Fowler G."/>
            <person name="Francisco L."/>
            <person name="Fu Q."/>
            <person name="Gubbala S."/>
            <person name="Hale W."/>
            <person name="Han Y."/>
            <person name="Hemphill L."/>
            <person name="Highlander S.K."/>
            <person name="Hirani K."/>
            <person name="Hogues M."/>
            <person name="Jackson L."/>
            <person name="Jakkamsetti A."/>
            <person name="Javaid M."/>
            <person name="Jiang H."/>
            <person name="Korchina V."/>
            <person name="Kovar C."/>
            <person name="Lara F."/>
            <person name="Lee S."/>
            <person name="Mata R."/>
            <person name="Mathew T."/>
            <person name="Moen C."/>
            <person name="Morales K."/>
            <person name="Munidasa M."/>
            <person name="Nazareth L."/>
            <person name="Ngo R."/>
            <person name="Nguyen L."/>
            <person name="Okwuonu G."/>
            <person name="Ongeri F."/>
            <person name="Patil S."/>
            <person name="Petrosino J."/>
            <person name="Pham C."/>
            <person name="Pham P."/>
            <person name="Pu L.-L."/>
            <person name="Puazo M."/>
            <person name="Raj R."/>
            <person name="Reid J."/>
            <person name="Rouhana J."/>
            <person name="Saada N."/>
            <person name="Shang Y."/>
            <person name="Simmons D."/>
            <person name="Thornton R."/>
            <person name="Warren J."/>
            <person name="Weissenberger G."/>
            <person name="Zhang J."/>
            <person name="Zhang L."/>
            <person name="Zhou C."/>
            <person name="Zhu D."/>
            <person name="Muzny D."/>
            <person name="Worley K."/>
            <person name="Gibbs R."/>
        </authorList>
    </citation>
    <scope>NUCLEOTIDE SEQUENCE [LARGE SCALE GENOMIC DNA]</scope>
    <source>
        <strain evidence="1 2">DSM 15436</strain>
    </source>
</reference>
<comment type="caution">
    <text evidence="1">The sequence shown here is derived from an EMBL/GenBank/DDBJ whole genome shotgun (WGS) entry which is preliminary data.</text>
</comment>
<keyword evidence="2" id="KW-1185">Reference proteome</keyword>
<dbReference type="RefSeq" id="WP_006546229.1">
    <property type="nucleotide sequence ID" value="NZ_DS999540.1"/>
</dbReference>
<evidence type="ECO:0000313" key="2">
    <source>
        <dbReference type="Proteomes" id="UP000010301"/>
    </source>
</evidence>
<dbReference type="GO" id="GO:0016787">
    <property type="term" value="F:hydrolase activity"/>
    <property type="evidence" value="ECO:0007669"/>
    <property type="project" value="UniProtKB-ARBA"/>
</dbReference>
<gene>
    <name evidence="1" type="ORF">HMPREF0044_1371</name>
</gene>
<dbReference type="HOGENOM" id="CLU_039939_0_0_11"/>
<dbReference type="InterPro" id="IPR017850">
    <property type="entry name" value="Alkaline_phosphatase_core_sf"/>
</dbReference>
<dbReference type="AlphaFoldDB" id="C0W1T1"/>
<dbReference type="eggNOG" id="COG1524">
    <property type="taxonomic scope" value="Bacteria"/>
</dbReference>
<protein>
    <submittedName>
        <fullName evidence="1">Type I phosphodiesterase / nucleotide pyrophosphatase</fullName>
    </submittedName>
</protein>
<accession>C0W1T1</accession>
<sequence>MPQFTSYQAGTSAYTADYPHITQIMRSAYRGLGVELTPRFPRLGAEYAETALDERLQLGNDLRAVCVVLIDGMGLAQLEECRAHTPFLRSVWANMIEGRTVLPSTTAVALTSLTTGEYPCDTNMTGWSVKSGDKTGNLISFAEIETPAMQFQPVEPLFSLGGGAKVISASRFANSGLTDAAFRNTEFIGADSFDARIAQGRRHLQRGEGLCYLYWSELDHVGHEYGWKSVKWTDELEQVDAQLRTLVAACPSDAAVILTADHGMIDVHKRLDLASEKALSQGVALIAGEGRAVHLHAQPGKQAEVLDRWADFLGDCAIIVREQELAFGGRKPKYFEADALVFSLGNQVIVDSRVQPARQVNLRGVHGSVTRAETAIPILRIA</sequence>
<dbReference type="SUPFAM" id="SSF53649">
    <property type="entry name" value="Alkaline phosphatase-like"/>
    <property type="match status" value="1"/>
</dbReference>
<dbReference type="OrthoDB" id="9779267at2"/>
<proteinExistence type="predicted"/>
<dbReference type="EMBL" id="ACFG01000034">
    <property type="protein sequence ID" value="EEH63447.1"/>
    <property type="molecule type" value="Genomic_DNA"/>
</dbReference>
<dbReference type="Gene3D" id="3.40.720.10">
    <property type="entry name" value="Alkaline Phosphatase, subunit A"/>
    <property type="match status" value="1"/>
</dbReference>
<organism evidence="1 2">
    <name type="scientific">Gleimia coleocanis DSM 15436</name>
    <dbReference type="NCBI Taxonomy" id="525245"/>
    <lineage>
        <taxon>Bacteria</taxon>
        <taxon>Bacillati</taxon>
        <taxon>Actinomycetota</taxon>
        <taxon>Actinomycetes</taxon>
        <taxon>Actinomycetales</taxon>
        <taxon>Actinomycetaceae</taxon>
        <taxon>Gleimia</taxon>
    </lineage>
</organism>
<dbReference type="InterPro" id="IPR002591">
    <property type="entry name" value="Phosphodiest/P_Trfase"/>
</dbReference>